<dbReference type="PANTHER" id="PTHR23521">
    <property type="entry name" value="TRANSPORTER MFS SUPERFAMILY"/>
    <property type="match status" value="1"/>
</dbReference>
<organism evidence="8 9">
    <name type="scientific">Ilumatobacter coccineus (strain NBRC 103263 / KCTC 29153 / YM16-304)</name>
    <dbReference type="NCBI Taxonomy" id="1313172"/>
    <lineage>
        <taxon>Bacteria</taxon>
        <taxon>Bacillati</taxon>
        <taxon>Actinomycetota</taxon>
        <taxon>Acidimicrobiia</taxon>
        <taxon>Acidimicrobiales</taxon>
        <taxon>Ilumatobacteraceae</taxon>
        <taxon>Ilumatobacter</taxon>
    </lineage>
</organism>
<evidence type="ECO:0000313" key="9">
    <source>
        <dbReference type="Proteomes" id="UP000011863"/>
    </source>
</evidence>
<dbReference type="SUPFAM" id="SSF103473">
    <property type="entry name" value="MFS general substrate transporter"/>
    <property type="match status" value="1"/>
</dbReference>
<sequence length="458" mass="47950">MWALFAGLGLMMVGNGLNGAVIGIRSGTEGFSVVVTGVVMAAYFAGFLLAPSIVVKLIPSVGHIRVFAGLASTASSAVLMHAVSVLPLSWAIMRFIFGFCMAGLYIVIESWLGAMSDASNRGRTLAIYMIVSMGGLGAGQYLVALADPSGFRLFVVASVLVSMSLVPITLAATTRAPQVLLPEGVSVRELIRTVPTGVLGSLMSGAAAGMVFGLGAVYATAIGLSLERTGFFLVAPTIGAIIFQWPIGRLSDLVSRRSVIFGVALVASGVCGALLVVAEQSILVPMLMIALGGTMFPLYSLVISYTLDWTPEAKTMGASATLVRINGTGALIGPLVGASLMSAFGPQWFFWSLGSVFMVLVVYLAWRLLAKSALPMERQGAFVPFPSRAGALAFGLITAPMRQVTKLAAGRHVTSRRHPHLDGVDHERHPTAFTRAVIDSANDADPHDMPPESPITGP</sequence>
<feature type="transmembrane region" description="Helical" evidence="6">
    <location>
        <begin position="348"/>
        <end position="369"/>
    </location>
</feature>
<dbReference type="InterPro" id="IPR036259">
    <property type="entry name" value="MFS_trans_sf"/>
</dbReference>
<dbReference type="RefSeq" id="WP_015443224.1">
    <property type="nucleotide sequence ID" value="NC_020520.1"/>
</dbReference>
<dbReference type="OrthoDB" id="9787026at2"/>
<evidence type="ECO:0000256" key="3">
    <source>
        <dbReference type="ARBA" id="ARBA00022989"/>
    </source>
</evidence>
<dbReference type="GO" id="GO:0005886">
    <property type="term" value="C:plasma membrane"/>
    <property type="evidence" value="ECO:0007669"/>
    <property type="project" value="UniProtKB-SubCell"/>
</dbReference>
<dbReference type="InterPro" id="IPR047200">
    <property type="entry name" value="MFS_YcaD-like"/>
</dbReference>
<dbReference type="PANTHER" id="PTHR23521:SF3">
    <property type="entry name" value="MFS TRANSPORTER"/>
    <property type="match status" value="1"/>
</dbReference>
<reference evidence="8 9" key="1">
    <citation type="journal article" date="2013" name="Int. J. Syst. Evol. Microbiol.">
        <title>Ilumatobacter nonamiense sp. nov. and Ilumatobacter coccineum sp. nov., isolated from seashore sand.</title>
        <authorList>
            <person name="Matsumoto A."/>
            <person name="Kasai H."/>
            <person name="Matsuo Y."/>
            <person name="Shizuri Y."/>
            <person name="Ichikawa N."/>
            <person name="Fujita N."/>
            <person name="Omura S."/>
            <person name="Takahashi Y."/>
        </authorList>
    </citation>
    <scope>NUCLEOTIDE SEQUENCE [LARGE SCALE GENOMIC DNA]</scope>
    <source>
        <strain evidence="9">NBRC 103263 / KCTC 29153 / YM16-304</strain>
    </source>
</reference>
<feature type="transmembrane region" description="Helical" evidence="6">
    <location>
        <begin position="151"/>
        <end position="173"/>
    </location>
</feature>
<feature type="transmembrane region" description="Helical" evidence="6">
    <location>
        <begin position="125"/>
        <end position="145"/>
    </location>
</feature>
<dbReference type="Pfam" id="PF07690">
    <property type="entry name" value="MFS_1"/>
    <property type="match status" value="1"/>
</dbReference>
<feature type="transmembrane region" description="Helical" evidence="6">
    <location>
        <begin position="66"/>
        <end position="86"/>
    </location>
</feature>
<feature type="transmembrane region" description="Helical" evidence="6">
    <location>
        <begin position="92"/>
        <end position="113"/>
    </location>
</feature>
<evidence type="ECO:0000256" key="6">
    <source>
        <dbReference type="SAM" id="Phobius"/>
    </source>
</evidence>
<dbReference type="EMBL" id="AP012057">
    <property type="protein sequence ID" value="BAN03977.1"/>
    <property type="molecule type" value="Genomic_DNA"/>
</dbReference>
<dbReference type="Gene3D" id="1.20.1250.20">
    <property type="entry name" value="MFS general substrate transporter like domains"/>
    <property type="match status" value="1"/>
</dbReference>
<keyword evidence="9" id="KW-1185">Reference proteome</keyword>
<feature type="domain" description="Major facilitator superfamily (MFS) profile" evidence="7">
    <location>
        <begin position="193"/>
        <end position="458"/>
    </location>
</feature>
<gene>
    <name evidence="8" type="ORF">YM304_36630</name>
</gene>
<dbReference type="InterPro" id="IPR020846">
    <property type="entry name" value="MFS_dom"/>
</dbReference>
<dbReference type="InterPro" id="IPR011701">
    <property type="entry name" value="MFS"/>
</dbReference>
<dbReference type="CDD" id="cd17477">
    <property type="entry name" value="MFS_YcaD_like"/>
    <property type="match status" value="1"/>
</dbReference>
<feature type="transmembrane region" description="Helical" evidence="6">
    <location>
        <begin position="323"/>
        <end position="342"/>
    </location>
</feature>
<evidence type="ECO:0000313" key="8">
    <source>
        <dbReference type="EMBL" id="BAN03977.1"/>
    </source>
</evidence>
<name>A0A6C7EB54_ILUCY</name>
<feature type="transmembrane region" description="Helical" evidence="6">
    <location>
        <begin position="194"/>
        <end position="218"/>
    </location>
</feature>
<evidence type="ECO:0000256" key="5">
    <source>
        <dbReference type="SAM" id="MobiDB-lite"/>
    </source>
</evidence>
<evidence type="ECO:0000256" key="4">
    <source>
        <dbReference type="ARBA" id="ARBA00023136"/>
    </source>
</evidence>
<protein>
    <submittedName>
        <fullName evidence="8">Putative major facilitator superfamily transporter</fullName>
    </submittedName>
</protein>
<accession>A0A6C7EB54</accession>
<feature type="transmembrane region" description="Helical" evidence="6">
    <location>
        <begin position="35"/>
        <end position="54"/>
    </location>
</feature>
<dbReference type="AlphaFoldDB" id="A0A6C7EB54"/>
<feature type="transmembrane region" description="Helical" evidence="6">
    <location>
        <begin position="282"/>
        <end position="302"/>
    </location>
</feature>
<feature type="transmembrane region" description="Helical" evidence="6">
    <location>
        <begin position="230"/>
        <end position="247"/>
    </location>
</feature>
<dbReference type="Proteomes" id="UP000011863">
    <property type="component" value="Chromosome"/>
</dbReference>
<dbReference type="KEGG" id="aym:YM304_36630"/>
<feature type="transmembrane region" description="Helical" evidence="6">
    <location>
        <begin position="259"/>
        <end position="276"/>
    </location>
</feature>
<dbReference type="PROSITE" id="PS50850">
    <property type="entry name" value="MFS"/>
    <property type="match status" value="1"/>
</dbReference>
<evidence type="ECO:0000259" key="7">
    <source>
        <dbReference type="PROSITE" id="PS50850"/>
    </source>
</evidence>
<keyword evidence="3 6" id="KW-1133">Transmembrane helix</keyword>
<comment type="subcellular location">
    <subcellularLocation>
        <location evidence="1">Cell membrane</location>
        <topology evidence="1">Multi-pass membrane protein</topology>
    </subcellularLocation>
</comment>
<proteinExistence type="predicted"/>
<dbReference type="GO" id="GO:0022857">
    <property type="term" value="F:transmembrane transporter activity"/>
    <property type="evidence" value="ECO:0007669"/>
    <property type="project" value="InterPro"/>
</dbReference>
<keyword evidence="2 6" id="KW-0812">Transmembrane</keyword>
<feature type="region of interest" description="Disordered" evidence="5">
    <location>
        <begin position="439"/>
        <end position="458"/>
    </location>
</feature>
<evidence type="ECO:0000256" key="2">
    <source>
        <dbReference type="ARBA" id="ARBA00022692"/>
    </source>
</evidence>
<keyword evidence="4 6" id="KW-0472">Membrane</keyword>
<evidence type="ECO:0000256" key="1">
    <source>
        <dbReference type="ARBA" id="ARBA00004651"/>
    </source>
</evidence>